<feature type="region of interest" description="Disordered" evidence="1">
    <location>
        <begin position="60"/>
        <end position="81"/>
    </location>
</feature>
<evidence type="ECO:0000256" key="1">
    <source>
        <dbReference type="SAM" id="MobiDB-lite"/>
    </source>
</evidence>
<reference evidence="2 3" key="1">
    <citation type="submission" date="2018-04" db="EMBL/GenBank/DDBJ databases">
        <title>Draft genome sequence of Pseudomonas syringae pv. actinidiae biovar 3 strains isolated from kiwifruit in Kagawa prefecture.</title>
        <authorList>
            <person name="Tabuchi M."/>
            <person name="Saito M."/>
            <person name="Fujiwara S."/>
            <person name="Sasa N."/>
            <person name="Akimitsu K."/>
            <person name="Gomi K."/>
            <person name="Konishi-Sugita S."/>
            <person name="Hamano K."/>
            <person name="Kataoka I."/>
        </authorList>
    </citation>
    <scope>NUCLEOTIDE SEQUENCE [LARGE SCALE GENOMIC DNA]</scope>
    <source>
        <strain evidence="2 3">MAFF212211</strain>
    </source>
</reference>
<protein>
    <submittedName>
        <fullName evidence="2">Uncharacterized protein</fullName>
    </submittedName>
</protein>
<dbReference type="EMBL" id="BGKA01000114">
    <property type="protein sequence ID" value="GBH17569.1"/>
    <property type="molecule type" value="Genomic_DNA"/>
</dbReference>
<comment type="caution">
    <text evidence="2">The sequence shown here is derived from an EMBL/GenBank/DDBJ whole genome shotgun (WGS) entry which is preliminary data.</text>
</comment>
<dbReference type="AlphaFoldDB" id="A0AAN4Q5T3"/>
<accession>A0AAN4Q5T3</accession>
<evidence type="ECO:0000313" key="3">
    <source>
        <dbReference type="Proteomes" id="UP000248291"/>
    </source>
</evidence>
<sequence length="81" mass="8516">MLKKVKELGRCVVLGAGSLLQPFLKGVGQRTVGAAEAEHRRGQHRLLVVLSIWLEAKTGVSGPRNRTASACGDVPVPSDAA</sequence>
<evidence type="ECO:0000313" key="2">
    <source>
        <dbReference type="EMBL" id="GBH17569.1"/>
    </source>
</evidence>
<proteinExistence type="predicted"/>
<dbReference type="Proteomes" id="UP000248291">
    <property type="component" value="Unassembled WGS sequence"/>
</dbReference>
<organism evidence="2 3">
    <name type="scientific">Pseudomonas syringae pv. actinidiae</name>
    <dbReference type="NCBI Taxonomy" id="103796"/>
    <lineage>
        <taxon>Bacteria</taxon>
        <taxon>Pseudomonadati</taxon>
        <taxon>Pseudomonadota</taxon>
        <taxon>Gammaproteobacteria</taxon>
        <taxon>Pseudomonadales</taxon>
        <taxon>Pseudomonadaceae</taxon>
        <taxon>Pseudomonas</taxon>
        <taxon>Pseudomonas syringae</taxon>
    </lineage>
</organism>
<name>A0AAN4Q5T3_PSESF</name>
<gene>
    <name evidence="2" type="ORF">KPSA3_03539</name>
</gene>